<sequence>MLVNGIAQHTIDAGDRGLAYGDGVYRTLECREGQPLLWDLHFSCLARDAASLGLPAPDADILLDEVRAESAGMRRAIAKIILTRGSGRRGYAIPDETVPARLVAAFEWPGYPPEWNRDGITARVCDLRLALQPRLAGIKHLNRLEQVLARSEWRDPSIREGLLLDSEGFVVEGTMSNLVLVRGGELLTPRLDRCGVNGCFLAWLAGVRHVRSERLTLAEVLAADEVWFGNSLAGIWPVAELDGRRWTAFPAAGELASRWAERR</sequence>
<dbReference type="Gene3D" id="3.20.10.10">
    <property type="entry name" value="D-amino Acid Aminotransferase, subunit A, domain 2"/>
    <property type="match status" value="1"/>
</dbReference>
<evidence type="ECO:0000256" key="3">
    <source>
        <dbReference type="ARBA" id="ARBA00011738"/>
    </source>
</evidence>
<proteinExistence type="inferred from homology"/>
<dbReference type="Pfam" id="PF01063">
    <property type="entry name" value="Aminotran_4"/>
    <property type="match status" value="1"/>
</dbReference>
<dbReference type="PANTHER" id="PTHR42743">
    <property type="entry name" value="AMINO-ACID AMINOTRANSFERASE"/>
    <property type="match status" value="1"/>
</dbReference>
<keyword evidence="5" id="KW-0289">Folate biosynthesis</keyword>
<comment type="subunit">
    <text evidence="3">Homodimer.</text>
</comment>
<evidence type="ECO:0000256" key="1">
    <source>
        <dbReference type="ARBA" id="ARBA00001933"/>
    </source>
</evidence>
<evidence type="ECO:0000313" key="11">
    <source>
        <dbReference type="Proteomes" id="UP000645257"/>
    </source>
</evidence>
<dbReference type="GO" id="GO:0030170">
    <property type="term" value="F:pyridoxal phosphate binding"/>
    <property type="evidence" value="ECO:0007669"/>
    <property type="project" value="InterPro"/>
</dbReference>
<dbReference type="InterPro" id="IPR001544">
    <property type="entry name" value="Aminotrans_IV"/>
</dbReference>
<evidence type="ECO:0000256" key="5">
    <source>
        <dbReference type="ARBA" id="ARBA00022909"/>
    </source>
</evidence>
<reference evidence="10" key="1">
    <citation type="journal article" date="2014" name="Int. J. Syst. Evol. Microbiol.">
        <title>Complete genome sequence of Corynebacterium casei LMG S-19264T (=DSM 44701T), isolated from a smear-ripened cheese.</title>
        <authorList>
            <consortium name="US DOE Joint Genome Institute (JGI-PGF)"/>
            <person name="Walter F."/>
            <person name="Albersmeier A."/>
            <person name="Kalinowski J."/>
            <person name="Ruckert C."/>
        </authorList>
    </citation>
    <scope>NUCLEOTIDE SEQUENCE</scope>
    <source>
        <strain evidence="10">KCTC 32182</strain>
    </source>
</reference>
<dbReference type="InterPro" id="IPR036038">
    <property type="entry name" value="Aminotransferase-like"/>
</dbReference>
<dbReference type="NCBIfam" id="TIGR03461">
    <property type="entry name" value="pabC_Proteo"/>
    <property type="match status" value="1"/>
</dbReference>
<name>A0A918NZU7_9NEIS</name>
<dbReference type="AlphaFoldDB" id="A0A918NZU7"/>
<dbReference type="InterPro" id="IPR050571">
    <property type="entry name" value="Class-IV_PLP-Dep_Aminotrnsfr"/>
</dbReference>
<dbReference type="InterPro" id="IPR017824">
    <property type="entry name" value="Aminodeoxychorismate_lyase_IV"/>
</dbReference>
<evidence type="ECO:0000313" key="10">
    <source>
        <dbReference type="EMBL" id="GGY10536.1"/>
    </source>
</evidence>
<comment type="similarity">
    <text evidence="2">Belongs to the class-IV pyridoxal-phosphate-dependent aminotransferase family.</text>
</comment>
<comment type="pathway">
    <text evidence="7">Cofactor biosynthesis; tetrahydrofolate biosynthesis; 4-aminobenzoate from chorismate: step 2/2.</text>
</comment>
<dbReference type="GO" id="GO:0008153">
    <property type="term" value="P:4-aminobenzoate biosynthetic process"/>
    <property type="evidence" value="ECO:0007669"/>
    <property type="project" value="TreeGrafter"/>
</dbReference>
<dbReference type="CDD" id="cd01559">
    <property type="entry name" value="ADCL_like"/>
    <property type="match status" value="1"/>
</dbReference>
<dbReference type="RefSeq" id="WP_189532201.1">
    <property type="nucleotide sequence ID" value="NZ_BMYX01000005.1"/>
</dbReference>
<comment type="caution">
    <text evidence="10">The sequence shown here is derived from an EMBL/GenBank/DDBJ whole genome shotgun (WGS) entry which is preliminary data.</text>
</comment>
<dbReference type="InterPro" id="IPR043132">
    <property type="entry name" value="BCAT-like_C"/>
</dbReference>
<evidence type="ECO:0000256" key="6">
    <source>
        <dbReference type="ARBA" id="ARBA00023239"/>
    </source>
</evidence>
<gene>
    <name evidence="10" type="primary">pabC</name>
    <name evidence="10" type="ORF">GCM10011289_11620</name>
</gene>
<comment type="catalytic activity">
    <reaction evidence="9">
        <text>4-amino-4-deoxychorismate = 4-aminobenzoate + pyruvate + H(+)</text>
        <dbReference type="Rhea" id="RHEA:16201"/>
        <dbReference type="ChEBI" id="CHEBI:15361"/>
        <dbReference type="ChEBI" id="CHEBI:15378"/>
        <dbReference type="ChEBI" id="CHEBI:17836"/>
        <dbReference type="ChEBI" id="CHEBI:58406"/>
        <dbReference type="EC" id="4.1.3.38"/>
    </reaction>
</comment>
<protein>
    <recommendedName>
        <fullName evidence="8">aminodeoxychorismate lyase</fullName>
        <ecNumber evidence="8">4.1.3.38</ecNumber>
    </recommendedName>
</protein>
<dbReference type="FunFam" id="3.20.10.10:FF:000002">
    <property type="entry name" value="D-alanine aminotransferase"/>
    <property type="match status" value="1"/>
</dbReference>
<evidence type="ECO:0000256" key="8">
    <source>
        <dbReference type="ARBA" id="ARBA00035676"/>
    </source>
</evidence>
<dbReference type="SUPFAM" id="SSF56752">
    <property type="entry name" value="D-aminoacid aminotransferase-like PLP-dependent enzymes"/>
    <property type="match status" value="1"/>
</dbReference>
<keyword evidence="4" id="KW-0663">Pyridoxal phosphate</keyword>
<dbReference type="EC" id="4.1.3.38" evidence="8"/>
<evidence type="ECO:0000256" key="4">
    <source>
        <dbReference type="ARBA" id="ARBA00022898"/>
    </source>
</evidence>
<dbReference type="GO" id="GO:0005829">
    <property type="term" value="C:cytosol"/>
    <property type="evidence" value="ECO:0007669"/>
    <property type="project" value="TreeGrafter"/>
</dbReference>
<evidence type="ECO:0000256" key="9">
    <source>
        <dbReference type="ARBA" id="ARBA00049529"/>
    </source>
</evidence>
<evidence type="ECO:0000256" key="2">
    <source>
        <dbReference type="ARBA" id="ARBA00009320"/>
    </source>
</evidence>
<dbReference type="Proteomes" id="UP000645257">
    <property type="component" value="Unassembled WGS sequence"/>
</dbReference>
<organism evidence="10 11">
    <name type="scientific">Paludibacterium paludis</name>
    <dbReference type="NCBI Taxonomy" id="1225769"/>
    <lineage>
        <taxon>Bacteria</taxon>
        <taxon>Pseudomonadati</taxon>
        <taxon>Pseudomonadota</taxon>
        <taxon>Betaproteobacteria</taxon>
        <taxon>Neisseriales</taxon>
        <taxon>Chromobacteriaceae</taxon>
        <taxon>Paludibacterium</taxon>
    </lineage>
</organism>
<dbReference type="GO" id="GO:0046656">
    <property type="term" value="P:folic acid biosynthetic process"/>
    <property type="evidence" value="ECO:0007669"/>
    <property type="project" value="UniProtKB-KW"/>
</dbReference>
<dbReference type="EMBL" id="BMYX01000005">
    <property type="protein sequence ID" value="GGY10536.1"/>
    <property type="molecule type" value="Genomic_DNA"/>
</dbReference>
<reference evidence="10" key="2">
    <citation type="submission" date="2020-09" db="EMBL/GenBank/DDBJ databases">
        <authorList>
            <person name="Sun Q."/>
            <person name="Kim S."/>
        </authorList>
    </citation>
    <scope>NUCLEOTIDE SEQUENCE</scope>
    <source>
        <strain evidence="10">KCTC 32182</strain>
    </source>
</reference>
<dbReference type="Gene3D" id="3.30.470.10">
    <property type="match status" value="1"/>
</dbReference>
<accession>A0A918NZU7</accession>
<dbReference type="InterPro" id="IPR043131">
    <property type="entry name" value="BCAT-like_N"/>
</dbReference>
<comment type="cofactor">
    <cofactor evidence="1">
        <name>pyridoxal 5'-phosphate</name>
        <dbReference type="ChEBI" id="CHEBI:597326"/>
    </cofactor>
</comment>
<keyword evidence="11" id="KW-1185">Reference proteome</keyword>
<dbReference type="PANTHER" id="PTHR42743:SF2">
    <property type="entry name" value="AMINODEOXYCHORISMATE LYASE"/>
    <property type="match status" value="1"/>
</dbReference>
<keyword evidence="6 10" id="KW-0456">Lyase</keyword>
<dbReference type="GO" id="GO:0008696">
    <property type="term" value="F:4-amino-4-deoxychorismate lyase activity"/>
    <property type="evidence" value="ECO:0007669"/>
    <property type="project" value="UniProtKB-EC"/>
</dbReference>
<evidence type="ECO:0000256" key="7">
    <source>
        <dbReference type="ARBA" id="ARBA00035633"/>
    </source>
</evidence>